<organism evidence="1 2">
    <name type="scientific">Nitratireductor thuwali</name>
    <dbReference type="NCBI Taxonomy" id="2267699"/>
    <lineage>
        <taxon>Bacteria</taxon>
        <taxon>Pseudomonadati</taxon>
        <taxon>Pseudomonadota</taxon>
        <taxon>Alphaproteobacteria</taxon>
        <taxon>Hyphomicrobiales</taxon>
        <taxon>Phyllobacteriaceae</taxon>
        <taxon>Nitratireductor</taxon>
    </lineage>
</organism>
<evidence type="ECO:0000313" key="1">
    <source>
        <dbReference type="EMBL" id="UUP16525.1"/>
    </source>
</evidence>
<evidence type="ECO:0000313" key="2">
    <source>
        <dbReference type="Proteomes" id="UP001342418"/>
    </source>
</evidence>
<name>A0ABY5MHL1_9HYPH</name>
<proteinExistence type="predicted"/>
<dbReference type="Proteomes" id="UP001342418">
    <property type="component" value="Chromosome"/>
</dbReference>
<gene>
    <name evidence="1" type="ORF">NTH_00972</name>
</gene>
<evidence type="ECO:0008006" key="3">
    <source>
        <dbReference type="Google" id="ProtNLM"/>
    </source>
</evidence>
<sequence length="63" mass="7635">MPDRLLLKPWKMFLAWQRRDAEVRFLATRSDHELKELRLDQKTIRRIRSIAGAHMDDSTRNPF</sequence>
<protein>
    <recommendedName>
        <fullName evidence="3">DUF1127 domain-containing protein</fullName>
    </recommendedName>
</protein>
<keyword evidence="2" id="KW-1185">Reference proteome</keyword>
<accession>A0ABY5MHL1</accession>
<reference evidence="1 2" key="1">
    <citation type="submission" date="2018-07" db="EMBL/GenBank/DDBJ databases">
        <title>Genome sequence of Nitratireductor thuwali#1536.</title>
        <authorList>
            <person name="Michoud G."/>
            <person name="Merlino G."/>
            <person name="Sefrji F.O."/>
            <person name="Daffonchio D."/>
        </authorList>
    </citation>
    <scope>NUCLEOTIDE SEQUENCE [LARGE SCALE GENOMIC DNA]</scope>
    <source>
        <strain evidence="2">Nit1536</strain>
    </source>
</reference>
<dbReference type="EMBL" id="CP030941">
    <property type="protein sequence ID" value="UUP16525.1"/>
    <property type="molecule type" value="Genomic_DNA"/>
</dbReference>